<dbReference type="Proteomes" id="UP001085076">
    <property type="component" value="Miscellaneous, Linkage group lg02"/>
</dbReference>
<gene>
    <name evidence="2" type="ORF">J5N97_009866</name>
</gene>
<name>A0A9D5CY00_9LILI</name>
<organism evidence="2 3">
    <name type="scientific">Dioscorea zingiberensis</name>
    <dbReference type="NCBI Taxonomy" id="325984"/>
    <lineage>
        <taxon>Eukaryota</taxon>
        <taxon>Viridiplantae</taxon>
        <taxon>Streptophyta</taxon>
        <taxon>Embryophyta</taxon>
        <taxon>Tracheophyta</taxon>
        <taxon>Spermatophyta</taxon>
        <taxon>Magnoliopsida</taxon>
        <taxon>Liliopsida</taxon>
        <taxon>Dioscoreales</taxon>
        <taxon>Dioscoreaceae</taxon>
        <taxon>Dioscorea</taxon>
    </lineage>
</organism>
<proteinExistence type="predicted"/>
<evidence type="ECO:0000256" key="1">
    <source>
        <dbReference type="SAM" id="MobiDB-lite"/>
    </source>
</evidence>
<reference evidence="2" key="1">
    <citation type="submission" date="2021-03" db="EMBL/GenBank/DDBJ databases">
        <authorList>
            <person name="Li Z."/>
            <person name="Yang C."/>
        </authorList>
    </citation>
    <scope>NUCLEOTIDE SEQUENCE</scope>
    <source>
        <strain evidence="2">Dzin_1.0</strain>
        <tissue evidence="2">Leaf</tissue>
    </source>
</reference>
<comment type="caution">
    <text evidence="2">The sequence shown here is derived from an EMBL/GenBank/DDBJ whole genome shotgun (WGS) entry which is preliminary data.</text>
</comment>
<feature type="region of interest" description="Disordered" evidence="1">
    <location>
        <begin position="46"/>
        <end position="69"/>
    </location>
</feature>
<evidence type="ECO:0000313" key="2">
    <source>
        <dbReference type="EMBL" id="KAJ0981611.1"/>
    </source>
</evidence>
<protein>
    <submittedName>
        <fullName evidence="2">Uncharacterized protein</fullName>
    </submittedName>
</protein>
<evidence type="ECO:0000313" key="3">
    <source>
        <dbReference type="Proteomes" id="UP001085076"/>
    </source>
</evidence>
<reference evidence="2" key="2">
    <citation type="journal article" date="2022" name="Hortic Res">
        <title>The genome of Dioscorea zingiberensis sheds light on the biosynthesis, origin and evolution of the medicinally important diosgenin saponins.</title>
        <authorList>
            <person name="Li Y."/>
            <person name="Tan C."/>
            <person name="Li Z."/>
            <person name="Guo J."/>
            <person name="Li S."/>
            <person name="Chen X."/>
            <person name="Wang C."/>
            <person name="Dai X."/>
            <person name="Yang H."/>
            <person name="Song W."/>
            <person name="Hou L."/>
            <person name="Xu J."/>
            <person name="Tong Z."/>
            <person name="Xu A."/>
            <person name="Yuan X."/>
            <person name="Wang W."/>
            <person name="Yang Q."/>
            <person name="Chen L."/>
            <person name="Sun Z."/>
            <person name="Wang K."/>
            <person name="Pan B."/>
            <person name="Chen J."/>
            <person name="Bao Y."/>
            <person name="Liu F."/>
            <person name="Qi X."/>
            <person name="Gang D.R."/>
            <person name="Wen J."/>
            <person name="Li J."/>
        </authorList>
    </citation>
    <scope>NUCLEOTIDE SEQUENCE</scope>
    <source>
        <strain evidence="2">Dzin_1.0</strain>
    </source>
</reference>
<dbReference type="EMBL" id="JAGGNH010000002">
    <property type="protein sequence ID" value="KAJ0981611.1"/>
    <property type="molecule type" value="Genomic_DNA"/>
</dbReference>
<dbReference type="AlphaFoldDB" id="A0A9D5CY00"/>
<sequence>MNFENGFDFYGEDVNDGDVEGPQADNLTGACTEQIHSTCLVSCGPRTTGLHSSPPPKSQRPSLLPAADPWTGRTTLIGKAKDECILRNPFQWKKDREVGQ</sequence>
<accession>A0A9D5CY00</accession>
<keyword evidence="3" id="KW-1185">Reference proteome</keyword>